<dbReference type="STRING" id="2082308.A0A2K1QUV2"/>
<dbReference type="Gene3D" id="3.30.559.10">
    <property type="entry name" value="Chloramphenicol acetyltransferase-like domain"/>
    <property type="match status" value="2"/>
</dbReference>
<dbReference type="Proteomes" id="UP000243797">
    <property type="component" value="Unassembled WGS sequence"/>
</dbReference>
<keyword evidence="2" id="KW-1185">Reference proteome</keyword>
<sequence length="475" mass="51381">MVTEMAAPRRASRNEQRTISREDLGLYHAVIVGATYDIDSLLDVNSIESFYGPLQYCLDQNPYLSVSIRDKGNDQSYYETVSDIDLSRHIHILDSSSTDERDASSTIRHQIKANLDRPFQPDIPPWRLTATRVRSNKVFIALHFSHALGDGTFGVSFHQDLLRALSRNTSESGKASQLYRVRDKPLPPPFDTNNTLPISWSCLLNTILTPALPLSVASYLDPTTCTPDTWTGSPTRISPIPPSNLHLFTIPGPVLTGALQAARAHNAKLTALLAHLIARALTHLLPPNPNRTFTSQVPLNLRPAAGLPPSTPGNCVSVTTLLHRIPVLPSSSPSQPLSEPEWSAIRTATSHLAARAGTLDGQPVALLRYVSSVRDWVRQQASRDPSSSFEVSNIGALVAEGRDGGVPVDDVVFAQPGMVGGPPLAFGFVSVRGGAMGGSVTWRKGALGVEGGEEGEGAFVERVCDVLVRELGMMR</sequence>
<protein>
    <recommendedName>
        <fullName evidence="3">Alcohol acetyltransferase FCK4</fullName>
    </recommendedName>
</protein>
<dbReference type="InterPro" id="IPR052058">
    <property type="entry name" value="Alcohol_O-acetyltransferase"/>
</dbReference>
<proteinExistence type="predicted"/>
<evidence type="ECO:0000313" key="2">
    <source>
        <dbReference type="Proteomes" id="UP000243797"/>
    </source>
</evidence>
<dbReference type="AlphaFoldDB" id="A0A2K1QUV2"/>
<name>A0A2K1QUV2_9PEZI</name>
<organism evidence="1 2">
    <name type="scientific">Sphaceloma murrayae</name>
    <dbReference type="NCBI Taxonomy" id="2082308"/>
    <lineage>
        <taxon>Eukaryota</taxon>
        <taxon>Fungi</taxon>
        <taxon>Dikarya</taxon>
        <taxon>Ascomycota</taxon>
        <taxon>Pezizomycotina</taxon>
        <taxon>Dothideomycetes</taxon>
        <taxon>Dothideomycetidae</taxon>
        <taxon>Myriangiales</taxon>
        <taxon>Elsinoaceae</taxon>
        <taxon>Sphaceloma</taxon>
    </lineage>
</organism>
<evidence type="ECO:0000313" key="1">
    <source>
        <dbReference type="EMBL" id="PNS18844.1"/>
    </source>
</evidence>
<accession>A0A2K1QUV2</accession>
<dbReference type="GO" id="GO:0008080">
    <property type="term" value="F:N-acetyltransferase activity"/>
    <property type="evidence" value="ECO:0007669"/>
    <property type="project" value="TreeGrafter"/>
</dbReference>
<gene>
    <name evidence="1" type="ORF">CAC42_5383</name>
</gene>
<dbReference type="PANTHER" id="PTHR28037">
    <property type="entry name" value="ALCOHOL O-ACETYLTRANSFERASE 1-RELATED"/>
    <property type="match status" value="1"/>
</dbReference>
<reference evidence="1 2" key="1">
    <citation type="submission" date="2017-06" db="EMBL/GenBank/DDBJ databases">
        <title>Draft genome sequence of a variant of Elsinoe murrayae.</title>
        <authorList>
            <person name="Cheng Q."/>
        </authorList>
    </citation>
    <scope>NUCLEOTIDE SEQUENCE [LARGE SCALE GENOMIC DNA]</scope>
    <source>
        <strain evidence="1 2">CQ-2017a</strain>
    </source>
</reference>
<evidence type="ECO:0008006" key="3">
    <source>
        <dbReference type="Google" id="ProtNLM"/>
    </source>
</evidence>
<comment type="caution">
    <text evidence="1">The sequence shown here is derived from an EMBL/GenBank/DDBJ whole genome shotgun (WGS) entry which is preliminary data.</text>
</comment>
<dbReference type="EMBL" id="NKHZ01000039">
    <property type="protein sequence ID" value="PNS18844.1"/>
    <property type="molecule type" value="Genomic_DNA"/>
</dbReference>
<dbReference type="InParanoid" id="A0A2K1QUV2"/>
<dbReference type="SUPFAM" id="SSF52777">
    <property type="entry name" value="CoA-dependent acyltransferases"/>
    <property type="match status" value="2"/>
</dbReference>
<dbReference type="OrthoDB" id="2150604at2759"/>
<dbReference type="InterPro" id="IPR023213">
    <property type="entry name" value="CAT-like_dom_sf"/>
</dbReference>
<dbReference type="PANTHER" id="PTHR28037:SF1">
    <property type="entry name" value="ALCOHOL O-ACETYLTRANSFERASE 1-RELATED"/>
    <property type="match status" value="1"/>
</dbReference>